<dbReference type="Proteomes" id="UP001301769">
    <property type="component" value="Unassembled WGS sequence"/>
</dbReference>
<organism evidence="2 3">
    <name type="scientific">Rhypophila decipiens</name>
    <dbReference type="NCBI Taxonomy" id="261697"/>
    <lineage>
        <taxon>Eukaryota</taxon>
        <taxon>Fungi</taxon>
        <taxon>Dikarya</taxon>
        <taxon>Ascomycota</taxon>
        <taxon>Pezizomycotina</taxon>
        <taxon>Sordariomycetes</taxon>
        <taxon>Sordariomycetidae</taxon>
        <taxon>Sordariales</taxon>
        <taxon>Naviculisporaceae</taxon>
        <taxon>Rhypophila</taxon>
    </lineage>
</organism>
<keyword evidence="1" id="KW-1133">Transmembrane helix</keyword>
<comment type="caution">
    <text evidence="2">The sequence shown here is derived from an EMBL/GenBank/DDBJ whole genome shotgun (WGS) entry which is preliminary data.</text>
</comment>
<sequence>MAFFCLVCYLLLILLLVSVAFIWGLPKGATKWCWLGWSFGLGLGCPVFLFKDYDGLWCVVMKRRRRLAFLCEIRRVIARVSAVCLSRYEELCVKMRNREYHFP</sequence>
<name>A0AAN6XWQ1_9PEZI</name>
<gene>
    <name evidence="2" type="ORF">QBC37DRAFT_432456</name>
</gene>
<dbReference type="EMBL" id="MU858258">
    <property type="protein sequence ID" value="KAK4208094.1"/>
    <property type="molecule type" value="Genomic_DNA"/>
</dbReference>
<evidence type="ECO:0008006" key="4">
    <source>
        <dbReference type="Google" id="ProtNLM"/>
    </source>
</evidence>
<evidence type="ECO:0000256" key="1">
    <source>
        <dbReference type="SAM" id="Phobius"/>
    </source>
</evidence>
<reference evidence="2" key="2">
    <citation type="submission" date="2023-05" db="EMBL/GenBank/DDBJ databases">
        <authorList>
            <consortium name="Lawrence Berkeley National Laboratory"/>
            <person name="Steindorff A."/>
            <person name="Hensen N."/>
            <person name="Bonometti L."/>
            <person name="Westerberg I."/>
            <person name="Brannstrom I.O."/>
            <person name="Guillou S."/>
            <person name="Cros-Aarteil S."/>
            <person name="Calhoun S."/>
            <person name="Haridas S."/>
            <person name="Kuo A."/>
            <person name="Mondo S."/>
            <person name="Pangilinan J."/>
            <person name="Riley R."/>
            <person name="Labutti K."/>
            <person name="Andreopoulos B."/>
            <person name="Lipzen A."/>
            <person name="Chen C."/>
            <person name="Yanf M."/>
            <person name="Daum C."/>
            <person name="Ng V."/>
            <person name="Clum A."/>
            <person name="Ohm R."/>
            <person name="Martin F."/>
            <person name="Silar P."/>
            <person name="Natvig D."/>
            <person name="Lalanne C."/>
            <person name="Gautier V."/>
            <person name="Ament-Velasquez S.L."/>
            <person name="Kruys A."/>
            <person name="Hutchinson M.I."/>
            <person name="Powell A.J."/>
            <person name="Barry K."/>
            <person name="Miller A.N."/>
            <person name="Grigoriev I.V."/>
            <person name="Debuchy R."/>
            <person name="Gladieux P."/>
            <person name="Thoren M.H."/>
            <person name="Johannesson H."/>
        </authorList>
    </citation>
    <scope>NUCLEOTIDE SEQUENCE</scope>
    <source>
        <strain evidence="2">PSN293</strain>
    </source>
</reference>
<keyword evidence="1" id="KW-0812">Transmembrane</keyword>
<accession>A0AAN6XWQ1</accession>
<feature type="transmembrane region" description="Helical" evidence="1">
    <location>
        <begin position="34"/>
        <end position="60"/>
    </location>
</feature>
<reference evidence="2" key="1">
    <citation type="journal article" date="2023" name="Mol. Phylogenet. Evol.">
        <title>Genome-scale phylogeny and comparative genomics of the fungal order Sordariales.</title>
        <authorList>
            <person name="Hensen N."/>
            <person name="Bonometti L."/>
            <person name="Westerberg I."/>
            <person name="Brannstrom I.O."/>
            <person name="Guillou S."/>
            <person name="Cros-Aarteil S."/>
            <person name="Calhoun S."/>
            <person name="Haridas S."/>
            <person name="Kuo A."/>
            <person name="Mondo S."/>
            <person name="Pangilinan J."/>
            <person name="Riley R."/>
            <person name="LaButti K."/>
            <person name="Andreopoulos B."/>
            <person name="Lipzen A."/>
            <person name="Chen C."/>
            <person name="Yan M."/>
            <person name="Daum C."/>
            <person name="Ng V."/>
            <person name="Clum A."/>
            <person name="Steindorff A."/>
            <person name="Ohm R.A."/>
            <person name="Martin F."/>
            <person name="Silar P."/>
            <person name="Natvig D.O."/>
            <person name="Lalanne C."/>
            <person name="Gautier V."/>
            <person name="Ament-Velasquez S.L."/>
            <person name="Kruys A."/>
            <person name="Hutchinson M.I."/>
            <person name="Powell A.J."/>
            <person name="Barry K."/>
            <person name="Miller A.N."/>
            <person name="Grigoriev I.V."/>
            <person name="Debuchy R."/>
            <person name="Gladieux P."/>
            <person name="Hiltunen Thoren M."/>
            <person name="Johannesson H."/>
        </authorList>
    </citation>
    <scope>NUCLEOTIDE SEQUENCE</scope>
    <source>
        <strain evidence="2">PSN293</strain>
    </source>
</reference>
<keyword evidence="3" id="KW-1185">Reference proteome</keyword>
<proteinExistence type="predicted"/>
<evidence type="ECO:0000313" key="3">
    <source>
        <dbReference type="Proteomes" id="UP001301769"/>
    </source>
</evidence>
<evidence type="ECO:0000313" key="2">
    <source>
        <dbReference type="EMBL" id="KAK4208094.1"/>
    </source>
</evidence>
<protein>
    <recommendedName>
        <fullName evidence="4">Transmembrane protein</fullName>
    </recommendedName>
</protein>
<dbReference type="AlphaFoldDB" id="A0AAN6XWQ1"/>
<keyword evidence="1" id="KW-0472">Membrane</keyword>